<dbReference type="GO" id="GO:0015513">
    <property type="term" value="F:high-affinity secondary active nitrite transmembrane transporter activity"/>
    <property type="evidence" value="ECO:0007669"/>
    <property type="project" value="TreeGrafter"/>
</dbReference>
<sequence>MMEPVPVVTNAYAPRETIELCGRMGVAKANTRIDKVFVSSVLAGVLLSFAGAVLLTVNASPWFKGDAPGMLKIVGGLLFPIGFVMVVTSGTDLCTGSFVITTLAVLQRRISVWKMLLHWFITFRGNLAGSLFVVAIIAGYGGVFLEQSAKDAVYKFNSSKVVTPEWHMIFLGAIGCNWLVSMACFFAYMAREYISKVVAIWWPIFAFVALGLDHVVANMLLIPMSIWLDDPNVTVNLYIWKSVIPALMGNIIGGVIVAVSYWHLHLIGEGPVPIDGSYFTLEERRLVESVTIERAPSETSEEKEKRSPEAMV</sequence>
<comment type="subcellular location">
    <subcellularLocation>
        <location evidence="1">Membrane</location>
        <topology evidence="1">Multi-pass membrane protein</topology>
    </subcellularLocation>
</comment>
<evidence type="ECO:0000256" key="6">
    <source>
        <dbReference type="ARBA" id="ARBA00049660"/>
    </source>
</evidence>
<evidence type="ECO:0000256" key="2">
    <source>
        <dbReference type="ARBA" id="ARBA00022448"/>
    </source>
</evidence>
<keyword evidence="4 8" id="KW-1133">Transmembrane helix</keyword>
<keyword evidence="10" id="KW-1185">Reference proteome</keyword>
<dbReference type="Proteomes" id="UP001056384">
    <property type="component" value="Chromosome 8"/>
</dbReference>
<reference evidence="9" key="1">
    <citation type="submission" date="2022-06" db="EMBL/GenBank/DDBJ databases">
        <title>Complete genome sequences of two strains of the flax pathogen Septoria linicola.</title>
        <authorList>
            <person name="Lapalu N."/>
            <person name="Simon A."/>
            <person name="Demenou B."/>
            <person name="Paumier D."/>
            <person name="Guillot M.-P."/>
            <person name="Gout L."/>
            <person name="Valade R."/>
        </authorList>
    </citation>
    <scope>NUCLEOTIDE SEQUENCE</scope>
    <source>
        <strain evidence="9">SE15195</strain>
    </source>
</reference>
<feature type="transmembrane region" description="Helical" evidence="8">
    <location>
        <begin position="242"/>
        <end position="264"/>
    </location>
</feature>
<evidence type="ECO:0000256" key="1">
    <source>
        <dbReference type="ARBA" id="ARBA00004141"/>
    </source>
</evidence>
<evidence type="ECO:0000313" key="10">
    <source>
        <dbReference type="Proteomes" id="UP001056384"/>
    </source>
</evidence>
<dbReference type="InterPro" id="IPR023271">
    <property type="entry name" value="Aquaporin-like"/>
</dbReference>
<evidence type="ECO:0000256" key="8">
    <source>
        <dbReference type="SAM" id="Phobius"/>
    </source>
</evidence>
<feature type="compositionally biased region" description="Basic and acidic residues" evidence="7">
    <location>
        <begin position="300"/>
        <end position="312"/>
    </location>
</feature>
<evidence type="ECO:0000256" key="7">
    <source>
        <dbReference type="SAM" id="MobiDB-lite"/>
    </source>
</evidence>
<dbReference type="AlphaFoldDB" id="A0A9Q9B286"/>
<organism evidence="9 10">
    <name type="scientific">Septoria linicola</name>
    <dbReference type="NCBI Taxonomy" id="215465"/>
    <lineage>
        <taxon>Eukaryota</taxon>
        <taxon>Fungi</taxon>
        <taxon>Dikarya</taxon>
        <taxon>Ascomycota</taxon>
        <taxon>Pezizomycotina</taxon>
        <taxon>Dothideomycetes</taxon>
        <taxon>Dothideomycetidae</taxon>
        <taxon>Mycosphaerellales</taxon>
        <taxon>Mycosphaerellaceae</taxon>
        <taxon>Septoria</taxon>
    </lineage>
</organism>
<evidence type="ECO:0000256" key="4">
    <source>
        <dbReference type="ARBA" id="ARBA00022989"/>
    </source>
</evidence>
<keyword evidence="5 8" id="KW-0472">Membrane</keyword>
<comment type="similarity">
    <text evidence="6">Belongs to the FNT transporter (TC 1.A.16) family.</text>
</comment>
<feature type="transmembrane region" description="Helical" evidence="8">
    <location>
        <begin position="127"/>
        <end position="146"/>
    </location>
</feature>
<dbReference type="FunFam" id="1.20.1080.10:FF:000011">
    <property type="entry name" value="Formate family transporter"/>
    <property type="match status" value="1"/>
</dbReference>
<protein>
    <submittedName>
        <fullName evidence="9">Formate/nitrite transporter, aquaporin</fullName>
    </submittedName>
</protein>
<dbReference type="Pfam" id="PF01226">
    <property type="entry name" value="Form_Nir_trans"/>
    <property type="match status" value="1"/>
</dbReference>
<feature type="transmembrane region" description="Helical" evidence="8">
    <location>
        <begin position="77"/>
        <end position="106"/>
    </location>
</feature>
<accession>A0A9Q9B286</accession>
<feature type="transmembrane region" description="Helical" evidence="8">
    <location>
        <begin position="166"/>
        <end position="188"/>
    </location>
</feature>
<dbReference type="GO" id="GO:0015707">
    <property type="term" value="P:nitrite transport"/>
    <property type="evidence" value="ECO:0007669"/>
    <property type="project" value="TreeGrafter"/>
</dbReference>
<evidence type="ECO:0000313" key="9">
    <source>
        <dbReference type="EMBL" id="USW55911.1"/>
    </source>
</evidence>
<dbReference type="InterPro" id="IPR000292">
    <property type="entry name" value="For/NO2_transpt"/>
</dbReference>
<feature type="transmembrane region" description="Helical" evidence="8">
    <location>
        <begin position="36"/>
        <end position="57"/>
    </location>
</feature>
<keyword evidence="2" id="KW-0813">Transport</keyword>
<evidence type="ECO:0000256" key="5">
    <source>
        <dbReference type="ARBA" id="ARBA00023136"/>
    </source>
</evidence>
<evidence type="ECO:0000256" key="3">
    <source>
        <dbReference type="ARBA" id="ARBA00022692"/>
    </source>
</evidence>
<feature type="transmembrane region" description="Helical" evidence="8">
    <location>
        <begin position="200"/>
        <end position="222"/>
    </location>
</feature>
<dbReference type="Gene3D" id="1.20.1080.10">
    <property type="entry name" value="Glycerol uptake facilitator protein"/>
    <property type="match status" value="1"/>
</dbReference>
<proteinExistence type="inferred from homology"/>
<keyword evidence="3 8" id="KW-0812">Transmembrane</keyword>
<name>A0A9Q9B286_9PEZI</name>
<dbReference type="PANTHER" id="PTHR30520:SF6">
    <property type="entry name" value="FORMATE_NITRATE FAMILY TRANSPORTER (EUROFUNG)"/>
    <property type="match status" value="1"/>
</dbReference>
<feature type="region of interest" description="Disordered" evidence="7">
    <location>
        <begin position="292"/>
        <end position="312"/>
    </location>
</feature>
<dbReference type="EMBL" id="CP099425">
    <property type="protein sequence ID" value="USW55911.1"/>
    <property type="molecule type" value="Genomic_DNA"/>
</dbReference>
<dbReference type="GO" id="GO:0005886">
    <property type="term" value="C:plasma membrane"/>
    <property type="evidence" value="ECO:0007669"/>
    <property type="project" value="TreeGrafter"/>
</dbReference>
<dbReference type="PANTHER" id="PTHR30520">
    <property type="entry name" value="FORMATE TRANSPORTER-RELATED"/>
    <property type="match status" value="1"/>
</dbReference>
<gene>
    <name evidence="9" type="ORF">Slin15195_G092300</name>
</gene>